<accession>A0A9N8WQH1</accession>
<organism evidence="2 3">
    <name type="scientific">Ambispora gerdemannii</name>
    <dbReference type="NCBI Taxonomy" id="144530"/>
    <lineage>
        <taxon>Eukaryota</taxon>
        <taxon>Fungi</taxon>
        <taxon>Fungi incertae sedis</taxon>
        <taxon>Mucoromycota</taxon>
        <taxon>Glomeromycotina</taxon>
        <taxon>Glomeromycetes</taxon>
        <taxon>Archaeosporales</taxon>
        <taxon>Ambisporaceae</taxon>
        <taxon>Ambispora</taxon>
    </lineage>
</organism>
<dbReference type="SMART" id="SM00225">
    <property type="entry name" value="BTB"/>
    <property type="match status" value="1"/>
</dbReference>
<name>A0A9N8WQH1_9GLOM</name>
<dbReference type="InterPro" id="IPR006571">
    <property type="entry name" value="TLDc_dom"/>
</dbReference>
<dbReference type="PANTHER" id="PTHR46306">
    <property type="entry name" value="BTB/POZ DOMAIN-CONTAINING PROTEIN 9"/>
    <property type="match status" value="1"/>
</dbReference>
<keyword evidence="3" id="KW-1185">Reference proteome</keyword>
<evidence type="ECO:0000313" key="2">
    <source>
        <dbReference type="EMBL" id="CAG8491258.1"/>
    </source>
</evidence>
<dbReference type="SUPFAM" id="SSF54695">
    <property type="entry name" value="POZ domain"/>
    <property type="match status" value="1"/>
</dbReference>
<comment type="caution">
    <text evidence="2">The sequence shown here is derived from an EMBL/GenBank/DDBJ whole genome shotgun (WGS) entry which is preliminary data.</text>
</comment>
<dbReference type="PROSITE" id="PS50097">
    <property type="entry name" value="BTB"/>
    <property type="match status" value="1"/>
</dbReference>
<dbReference type="EMBL" id="CAJVPL010000391">
    <property type="protein sequence ID" value="CAG8491258.1"/>
    <property type="molecule type" value="Genomic_DNA"/>
</dbReference>
<dbReference type="Pfam" id="PF07707">
    <property type="entry name" value="BACK"/>
    <property type="match status" value="1"/>
</dbReference>
<dbReference type="Pfam" id="PF00651">
    <property type="entry name" value="BTB"/>
    <property type="match status" value="1"/>
</dbReference>
<dbReference type="Proteomes" id="UP000789831">
    <property type="component" value="Unassembled WGS sequence"/>
</dbReference>
<dbReference type="InterPro" id="IPR000210">
    <property type="entry name" value="BTB/POZ_dom"/>
</dbReference>
<dbReference type="Gene3D" id="1.25.40.420">
    <property type="match status" value="1"/>
</dbReference>
<gene>
    <name evidence="2" type="ORF">AGERDE_LOCUS3763</name>
</gene>
<dbReference type="PANTHER" id="PTHR46306:SF1">
    <property type="entry name" value="BTB_POZ DOMAIN-CONTAINING PROTEIN 9"/>
    <property type="match status" value="1"/>
</dbReference>
<evidence type="ECO:0000313" key="3">
    <source>
        <dbReference type="Proteomes" id="UP000789831"/>
    </source>
</evidence>
<dbReference type="InterPro" id="IPR011705">
    <property type="entry name" value="BACK"/>
</dbReference>
<proteinExistence type="predicted"/>
<reference evidence="2" key="1">
    <citation type="submission" date="2021-06" db="EMBL/GenBank/DDBJ databases">
        <authorList>
            <person name="Kallberg Y."/>
            <person name="Tangrot J."/>
            <person name="Rosling A."/>
        </authorList>
    </citation>
    <scope>NUCLEOTIDE SEQUENCE</scope>
    <source>
        <strain evidence="2">MT106</strain>
    </source>
</reference>
<protein>
    <submittedName>
        <fullName evidence="2">6424_t:CDS:1</fullName>
    </submittedName>
</protein>
<dbReference type="CDD" id="cd18186">
    <property type="entry name" value="BTB_POZ_ZBTB_KLHL-like"/>
    <property type="match status" value="1"/>
</dbReference>
<dbReference type="Gene3D" id="3.30.710.10">
    <property type="entry name" value="Potassium Channel Kv1.1, Chain A"/>
    <property type="match status" value="1"/>
</dbReference>
<dbReference type="InterPro" id="IPR052407">
    <property type="entry name" value="BTB_POZ_domain_cont_9"/>
</dbReference>
<evidence type="ECO:0000259" key="1">
    <source>
        <dbReference type="PROSITE" id="PS50097"/>
    </source>
</evidence>
<dbReference type="AlphaFoldDB" id="A0A9N8WQH1"/>
<dbReference type="Pfam" id="PF07534">
    <property type="entry name" value="TLD"/>
    <property type="match status" value="1"/>
</dbReference>
<dbReference type="InterPro" id="IPR011333">
    <property type="entry name" value="SKP1/BTB/POZ_sf"/>
</dbReference>
<feature type="domain" description="BTB" evidence="1">
    <location>
        <begin position="22"/>
        <end position="95"/>
    </location>
</feature>
<sequence>MSKFTRNLIKDLAELLENSDEYNITITAGENENAKKFQGHSLILRARCPYFRRTLSKDWAKKEGEMMVFKKPNISPIVFKLILKYLFTSEIDLNEESGDDVLNLLVAADELEIHELIHHAQDNLISKKFTWIQQNLVKIMHTVSLHELFERLSEHSNKIINEEPHLILKASDFLSLKESVLVSLLKRDELAMDEIEIWNSMIKWGTGNTLNLGNQPVSKWTPQNFAALEKTLHQCIPLIRYSDISSNDYFKKVMPYRKIIPKDMKTEILGYHFTNSNPQPIKILPPRSGSINSKIIKFKHTNLISSWIDNIAIGNINYSESVTEKVIESFEETNIETVEEHIHADYTLYKGDKSNESHKSLYEFKLLYRGSRNDFEAKKFRELCGSQTGTVVVVRTNKSGKIIGGYNPGDWGGNVISRNVDSKKAIRGRNVNNYYNGYGGVSYLNAPGTFIFSLGDGSDLQSAKISRNNWGNQIAYNPYQADSGPYFYNDLYISDNCNKNESSWYQYCSYGTQDLWDEAYAGLRYIFKVDEYEVFQISKKHHVK</sequence>
<dbReference type="GO" id="GO:0005737">
    <property type="term" value="C:cytoplasm"/>
    <property type="evidence" value="ECO:0007669"/>
    <property type="project" value="TreeGrafter"/>
</dbReference>
<dbReference type="OrthoDB" id="2357820at2759"/>